<evidence type="ECO:0000256" key="1">
    <source>
        <dbReference type="ARBA" id="ARBA00023186"/>
    </source>
</evidence>
<dbReference type="InterPro" id="IPR000048">
    <property type="entry name" value="IQ_motif_EF-hand-BS"/>
</dbReference>
<organism evidence="3 4">
    <name type="scientific">Digitaria exilis</name>
    <dbReference type="NCBI Taxonomy" id="1010633"/>
    <lineage>
        <taxon>Eukaryota</taxon>
        <taxon>Viridiplantae</taxon>
        <taxon>Streptophyta</taxon>
        <taxon>Embryophyta</taxon>
        <taxon>Tracheophyta</taxon>
        <taxon>Spermatophyta</taxon>
        <taxon>Magnoliopsida</taxon>
        <taxon>Liliopsida</taxon>
        <taxon>Poales</taxon>
        <taxon>Poaceae</taxon>
        <taxon>PACMAD clade</taxon>
        <taxon>Panicoideae</taxon>
        <taxon>Panicodae</taxon>
        <taxon>Paniceae</taxon>
        <taxon>Anthephorinae</taxon>
        <taxon>Digitaria</taxon>
    </lineage>
</organism>
<name>A0A835KLL8_9POAL</name>
<dbReference type="AlphaFoldDB" id="A0A835KLL8"/>
<dbReference type="SMART" id="SM00015">
    <property type="entry name" value="IQ"/>
    <property type="match status" value="1"/>
</dbReference>
<feature type="compositionally biased region" description="Basic and acidic residues" evidence="2">
    <location>
        <begin position="286"/>
        <end position="303"/>
    </location>
</feature>
<proteinExistence type="predicted"/>
<gene>
    <name evidence="3" type="ORF">HU200_014338</name>
</gene>
<comment type="caution">
    <text evidence="3">The sequence shown here is derived from an EMBL/GenBank/DDBJ whole genome shotgun (WGS) entry which is preliminary data.</text>
</comment>
<accession>A0A835KLL8</accession>
<dbReference type="PANTHER" id="PTHR33322:SF4">
    <property type="entry name" value="BAG DOMAIN CONTAINING PROTEIN, EXPRESSED"/>
    <property type="match status" value="1"/>
</dbReference>
<dbReference type="PANTHER" id="PTHR33322">
    <property type="entry name" value="BAG DOMAIN CONTAINING PROTEIN, EXPRESSED"/>
    <property type="match status" value="1"/>
</dbReference>
<dbReference type="InterPro" id="IPR040400">
    <property type="entry name" value="BAG5/6/7/8"/>
</dbReference>
<evidence type="ECO:0000256" key="2">
    <source>
        <dbReference type="SAM" id="MobiDB-lite"/>
    </source>
</evidence>
<keyword evidence="4" id="KW-1185">Reference proteome</keyword>
<evidence type="ECO:0000313" key="3">
    <source>
        <dbReference type="EMBL" id="KAF8736405.1"/>
    </source>
</evidence>
<evidence type="ECO:0000313" key="4">
    <source>
        <dbReference type="Proteomes" id="UP000636709"/>
    </source>
</evidence>
<evidence type="ECO:0008006" key="5">
    <source>
        <dbReference type="Google" id="ProtNLM"/>
    </source>
</evidence>
<keyword evidence="1" id="KW-0143">Chaperone</keyword>
<reference evidence="3" key="1">
    <citation type="submission" date="2020-07" db="EMBL/GenBank/DDBJ databases">
        <title>Genome sequence and genetic diversity analysis of an under-domesticated orphan crop, white fonio (Digitaria exilis).</title>
        <authorList>
            <person name="Bennetzen J.L."/>
            <person name="Chen S."/>
            <person name="Ma X."/>
            <person name="Wang X."/>
            <person name="Yssel A.E.J."/>
            <person name="Chaluvadi S.R."/>
            <person name="Johnson M."/>
            <person name="Gangashetty P."/>
            <person name="Hamidou F."/>
            <person name="Sanogo M.D."/>
            <person name="Zwaenepoel A."/>
            <person name="Wallace J."/>
            <person name="Van De Peer Y."/>
            <person name="Van Deynze A."/>
        </authorList>
    </citation>
    <scope>NUCLEOTIDE SEQUENCE</scope>
    <source>
        <tissue evidence="3">Leaves</tissue>
    </source>
</reference>
<feature type="region of interest" description="Disordered" evidence="2">
    <location>
        <begin position="276"/>
        <end position="321"/>
    </location>
</feature>
<dbReference type="Proteomes" id="UP000636709">
    <property type="component" value="Unassembled WGS sequence"/>
</dbReference>
<sequence>MPNACCRLERKPHCETTLPQSPKSHPRSTAIQEKPTNIVGCYARGGDALPRVLLPLRRLRLRPLRPQPRRPVLRPPSFLLPAAAHHRVRPPPLQRPVLPRREQSRHGIPLHRRLLAEVVQMLRAAANRKPPRPRPLSIPINIRGLDAAAEPETEPADRTTEVLTPAAALVAAEKQKGGPSVEEEAAVRVQAAARGFLARRSVRAVRRVEREAAAVGRIVAEKAAALRENGRARLAAGEVLMKMLLRLDAVRGAREYRRQVTRRLLALQDAVHALDPMAAPPSPEAGAHEAEPEAEVNEERETSPGDTFIDVCEPQDSDAEGEWEMVAEESADAPPRQEPPEQEVTTAAEAGAPGGVDTAGLAEMVAALCERSAQQSDVLERAVRQTEKETHLSGHPLENLVSITRRHFGANLPQNSKEHISKIDPYSRGSWPGIQLQVSRRLTPCANSVRSRCASMQHLGVESPGLTASSTGEARKHDYVDFDCSTNATTPLLFMSGFIDDRHGESNNSSGCSACQRRSLGFHARALTPRRHSGSFFYKNPDHDD</sequence>
<dbReference type="GO" id="GO:0009506">
    <property type="term" value="C:plasmodesma"/>
    <property type="evidence" value="ECO:0007669"/>
    <property type="project" value="TreeGrafter"/>
</dbReference>
<dbReference type="GO" id="GO:0006457">
    <property type="term" value="P:protein folding"/>
    <property type="evidence" value="ECO:0007669"/>
    <property type="project" value="TreeGrafter"/>
</dbReference>
<dbReference type="EMBL" id="JACEFO010001443">
    <property type="protein sequence ID" value="KAF8736405.1"/>
    <property type="molecule type" value="Genomic_DNA"/>
</dbReference>
<protein>
    <recommendedName>
        <fullName evidence="5">BAG domain-containing protein</fullName>
    </recommendedName>
</protein>
<dbReference type="OrthoDB" id="696633at2759"/>
<dbReference type="PROSITE" id="PS50096">
    <property type="entry name" value="IQ"/>
    <property type="match status" value="1"/>
</dbReference>